<evidence type="ECO:0000256" key="2">
    <source>
        <dbReference type="SAM" id="Phobius"/>
    </source>
</evidence>
<dbReference type="RefSeq" id="WP_344971499.1">
    <property type="nucleotide sequence ID" value="NZ_BAABDD010000010.1"/>
</dbReference>
<feature type="transmembrane region" description="Helical" evidence="2">
    <location>
        <begin position="38"/>
        <end position="59"/>
    </location>
</feature>
<comment type="similarity">
    <text evidence="1">Belongs to the DedA family.</text>
</comment>
<dbReference type="EMBL" id="BAABDD010000010">
    <property type="protein sequence ID" value="GAA3745721.1"/>
    <property type="molecule type" value="Genomic_DNA"/>
</dbReference>
<evidence type="ECO:0000313" key="5">
    <source>
        <dbReference type="Proteomes" id="UP001500908"/>
    </source>
</evidence>
<dbReference type="PANTHER" id="PTHR42709">
    <property type="entry name" value="ALKALINE PHOSPHATASE LIKE PROTEIN"/>
    <property type="match status" value="1"/>
</dbReference>
<accession>A0ABP7FQH7</accession>
<name>A0ABP7FQH7_9ACTN</name>
<keyword evidence="2" id="KW-1133">Transmembrane helix</keyword>
<feature type="transmembrane region" description="Helical" evidence="2">
    <location>
        <begin position="95"/>
        <end position="119"/>
    </location>
</feature>
<comment type="caution">
    <text evidence="4">The sequence shown here is derived from an EMBL/GenBank/DDBJ whole genome shotgun (WGS) entry which is preliminary data.</text>
</comment>
<organism evidence="4 5">
    <name type="scientific">Salinactinospora qingdaonensis</name>
    <dbReference type="NCBI Taxonomy" id="702744"/>
    <lineage>
        <taxon>Bacteria</taxon>
        <taxon>Bacillati</taxon>
        <taxon>Actinomycetota</taxon>
        <taxon>Actinomycetes</taxon>
        <taxon>Streptosporangiales</taxon>
        <taxon>Nocardiopsidaceae</taxon>
        <taxon>Salinactinospora</taxon>
    </lineage>
</organism>
<dbReference type="Pfam" id="PF09335">
    <property type="entry name" value="VTT_dom"/>
    <property type="match status" value="1"/>
</dbReference>
<dbReference type="InterPro" id="IPR051311">
    <property type="entry name" value="DedA_domain"/>
</dbReference>
<proteinExistence type="inferred from homology"/>
<evidence type="ECO:0000259" key="3">
    <source>
        <dbReference type="Pfam" id="PF09335"/>
    </source>
</evidence>
<sequence length="156" mass="16588">MIEVAFAFLLALLSALLPFINIELYLLGAAALSGDGVLVAMAVAAGAGQTIGKVVYYYLGKGVLTAGWLRRRAEKSGGWSEKMARWRRRVEGRPWWTGALVGLSSLTSVPPFMVVSVLAGTLRMSLVAFVAVTMVTRTARFLLLVYAPGVAGAILA</sequence>
<dbReference type="Proteomes" id="UP001500908">
    <property type="component" value="Unassembled WGS sequence"/>
</dbReference>
<gene>
    <name evidence="4" type="ORF">GCM10022402_26650</name>
</gene>
<reference evidence="5" key="1">
    <citation type="journal article" date="2019" name="Int. J. Syst. Evol. Microbiol.">
        <title>The Global Catalogue of Microorganisms (GCM) 10K type strain sequencing project: providing services to taxonomists for standard genome sequencing and annotation.</title>
        <authorList>
            <consortium name="The Broad Institute Genomics Platform"/>
            <consortium name="The Broad Institute Genome Sequencing Center for Infectious Disease"/>
            <person name="Wu L."/>
            <person name="Ma J."/>
        </authorList>
    </citation>
    <scope>NUCLEOTIDE SEQUENCE [LARGE SCALE GENOMIC DNA]</scope>
    <source>
        <strain evidence="5">JCM 17137</strain>
    </source>
</reference>
<protein>
    <recommendedName>
        <fullName evidence="3">VTT domain-containing protein</fullName>
    </recommendedName>
</protein>
<feature type="transmembrane region" description="Helical" evidence="2">
    <location>
        <begin position="126"/>
        <end position="147"/>
    </location>
</feature>
<feature type="domain" description="VTT" evidence="3">
    <location>
        <begin position="24"/>
        <end position="147"/>
    </location>
</feature>
<dbReference type="InterPro" id="IPR032816">
    <property type="entry name" value="VTT_dom"/>
</dbReference>
<keyword evidence="2" id="KW-0812">Transmembrane</keyword>
<feature type="transmembrane region" description="Helical" evidence="2">
    <location>
        <begin position="6"/>
        <end position="26"/>
    </location>
</feature>
<keyword evidence="5" id="KW-1185">Reference proteome</keyword>
<keyword evidence="2" id="KW-0472">Membrane</keyword>
<evidence type="ECO:0000256" key="1">
    <source>
        <dbReference type="ARBA" id="ARBA00010792"/>
    </source>
</evidence>
<evidence type="ECO:0000313" key="4">
    <source>
        <dbReference type="EMBL" id="GAA3745721.1"/>
    </source>
</evidence>